<dbReference type="Pfam" id="PF00067">
    <property type="entry name" value="p450"/>
    <property type="match status" value="1"/>
</dbReference>
<evidence type="ECO:0000256" key="4">
    <source>
        <dbReference type="ARBA" id="ARBA00023002"/>
    </source>
</evidence>
<comment type="function">
    <text evidence="7">Cytochromes P450 are a group of heme-thiolate monooxygenases. They oxidize a variety of structurally unrelated compounds, including steroids, fatty acids, and xenobiotics.</text>
</comment>
<dbReference type="PANTHER" id="PTHR46696:SF1">
    <property type="entry name" value="CYTOCHROME P450 YJIB-RELATED"/>
    <property type="match status" value="1"/>
</dbReference>
<evidence type="ECO:0000256" key="7">
    <source>
        <dbReference type="ARBA" id="ARBA00043906"/>
    </source>
</evidence>
<evidence type="ECO:0000256" key="5">
    <source>
        <dbReference type="ARBA" id="ARBA00023004"/>
    </source>
</evidence>
<proteinExistence type="inferred from homology"/>
<dbReference type="Proteomes" id="UP000199283">
    <property type="component" value="Unassembled WGS sequence"/>
</dbReference>
<name>A0A1H7MQ21_9RHOB</name>
<dbReference type="PRINTS" id="PR00359">
    <property type="entry name" value="BP450"/>
</dbReference>
<dbReference type="InterPro" id="IPR017972">
    <property type="entry name" value="Cyt_P450_CS"/>
</dbReference>
<evidence type="ECO:0000256" key="1">
    <source>
        <dbReference type="ARBA" id="ARBA00010617"/>
    </source>
</evidence>
<dbReference type="AlphaFoldDB" id="A0A1H7MQ21"/>
<gene>
    <name evidence="9" type="ORF">SAMN04488526_2023</name>
</gene>
<dbReference type="GO" id="GO:0005506">
    <property type="term" value="F:iron ion binding"/>
    <property type="evidence" value="ECO:0007669"/>
    <property type="project" value="InterPro"/>
</dbReference>
<dbReference type="RefSeq" id="WP_092762380.1">
    <property type="nucleotide sequence ID" value="NZ_FNZQ01000003.1"/>
</dbReference>
<evidence type="ECO:0000256" key="8">
    <source>
        <dbReference type="RuleBase" id="RU000461"/>
    </source>
</evidence>
<sequence length="384" mass="42152">MDRFDQSPTDPAFVQDPYPFYDRLRAAGPLAWWTDYEMPVAASHAVVSALLRDRRFGREDPFPPVRPAHQAGFWSVEEHSMLELEPPRHTRLRSQVLRAFTSRRVAALGPEIAALAHGLIDGFPAGAFDLLDAFARPLPVRVIARLLGVPESDAPLLLGWSNAMVGMYQACRTHADELAAAQAATEFTAYLHDIFRAPPDDSLIAQLLAVAQDGKLSSEEVTATCILLLNAGHEATVHTLGNGISGLIAAGHWGTPVTPDLVEEVLRHDPPLHMFTRYATEDVEVQGHRFARGEQVGLLLGAANRDPAAYADPATFDATRFPDAPVSTSFGAGLHFCLGAPLARLELLHGLQALRERRPDLRLTEPPRYADIYHFHGLRRLIVS</sequence>
<evidence type="ECO:0000313" key="10">
    <source>
        <dbReference type="Proteomes" id="UP000199283"/>
    </source>
</evidence>
<keyword evidence="2 8" id="KW-0349">Heme</keyword>
<dbReference type="CDD" id="cd20625">
    <property type="entry name" value="CYP164-like"/>
    <property type="match status" value="1"/>
</dbReference>
<dbReference type="InterPro" id="IPR002397">
    <property type="entry name" value="Cyt_P450_B"/>
</dbReference>
<dbReference type="GO" id="GO:0004497">
    <property type="term" value="F:monooxygenase activity"/>
    <property type="evidence" value="ECO:0007669"/>
    <property type="project" value="UniProtKB-KW"/>
</dbReference>
<evidence type="ECO:0000256" key="2">
    <source>
        <dbReference type="ARBA" id="ARBA00022617"/>
    </source>
</evidence>
<dbReference type="PANTHER" id="PTHR46696">
    <property type="entry name" value="P450, PUTATIVE (EUROFUNG)-RELATED"/>
    <property type="match status" value="1"/>
</dbReference>
<keyword evidence="10" id="KW-1185">Reference proteome</keyword>
<dbReference type="SUPFAM" id="SSF48264">
    <property type="entry name" value="Cytochrome P450"/>
    <property type="match status" value="1"/>
</dbReference>
<dbReference type="InterPro" id="IPR036396">
    <property type="entry name" value="Cyt_P450_sf"/>
</dbReference>
<protein>
    <submittedName>
        <fullName evidence="9">Unspecific monooxygenase</fullName>
    </submittedName>
</protein>
<dbReference type="GO" id="GO:0016705">
    <property type="term" value="F:oxidoreductase activity, acting on paired donors, with incorporation or reduction of molecular oxygen"/>
    <property type="evidence" value="ECO:0007669"/>
    <property type="project" value="InterPro"/>
</dbReference>
<dbReference type="FunFam" id="1.10.630.10:FF:000018">
    <property type="entry name" value="Cytochrome P450 monooxygenase"/>
    <property type="match status" value="1"/>
</dbReference>
<evidence type="ECO:0000256" key="3">
    <source>
        <dbReference type="ARBA" id="ARBA00022723"/>
    </source>
</evidence>
<keyword evidence="6 8" id="KW-0503">Monooxygenase</keyword>
<dbReference type="InterPro" id="IPR001128">
    <property type="entry name" value="Cyt_P450"/>
</dbReference>
<organism evidence="9 10">
    <name type="scientific">Jannaschia helgolandensis</name>
    <dbReference type="NCBI Taxonomy" id="188906"/>
    <lineage>
        <taxon>Bacteria</taxon>
        <taxon>Pseudomonadati</taxon>
        <taxon>Pseudomonadota</taxon>
        <taxon>Alphaproteobacteria</taxon>
        <taxon>Rhodobacterales</taxon>
        <taxon>Roseobacteraceae</taxon>
        <taxon>Jannaschia</taxon>
    </lineage>
</organism>
<dbReference type="Gene3D" id="1.10.630.10">
    <property type="entry name" value="Cytochrome P450"/>
    <property type="match status" value="1"/>
</dbReference>
<accession>A0A1H7MQ21</accession>
<dbReference type="OrthoDB" id="9801155at2"/>
<keyword evidence="3 8" id="KW-0479">Metal-binding</keyword>
<comment type="similarity">
    <text evidence="1 8">Belongs to the cytochrome P450 family.</text>
</comment>
<keyword evidence="4 8" id="KW-0560">Oxidoreductase</keyword>
<dbReference type="EMBL" id="FNZQ01000003">
    <property type="protein sequence ID" value="SEL13426.1"/>
    <property type="molecule type" value="Genomic_DNA"/>
</dbReference>
<reference evidence="9 10" key="1">
    <citation type="submission" date="2016-10" db="EMBL/GenBank/DDBJ databases">
        <authorList>
            <person name="de Groot N.N."/>
        </authorList>
    </citation>
    <scope>NUCLEOTIDE SEQUENCE [LARGE SCALE GENOMIC DNA]</scope>
    <source>
        <strain evidence="9 10">DSM 14858</strain>
    </source>
</reference>
<dbReference type="PROSITE" id="PS00086">
    <property type="entry name" value="CYTOCHROME_P450"/>
    <property type="match status" value="1"/>
</dbReference>
<dbReference type="STRING" id="188906.SAMN04488526_2023"/>
<evidence type="ECO:0000256" key="6">
    <source>
        <dbReference type="ARBA" id="ARBA00023033"/>
    </source>
</evidence>
<keyword evidence="5 8" id="KW-0408">Iron</keyword>
<evidence type="ECO:0000313" key="9">
    <source>
        <dbReference type="EMBL" id="SEL13426.1"/>
    </source>
</evidence>
<dbReference type="GO" id="GO:0020037">
    <property type="term" value="F:heme binding"/>
    <property type="evidence" value="ECO:0007669"/>
    <property type="project" value="InterPro"/>
</dbReference>